<evidence type="ECO:0000256" key="4">
    <source>
        <dbReference type="ARBA" id="ARBA00022840"/>
    </source>
</evidence>
<feature type="domain" description="ABC transporter" evidence="5">
    <location>
        <begin position="28"/>
        <end position="259"/>
    </location>
</feature>
<proteinExistence type="inferred from homology"/>
<keyword evidence="2" id="KW-0813">Transport</keyword>
<dbReference type="AlphaFoldDB" id="A0A5R8ZXF1"/>
<dbReference type="CDD" id="cd10147">
    <property type="entry name" value="Wzt_C-like"/>
    <property type="match status" value="1"/>
</dbReference>
<comment type="similarity">
    <text evidence="1">Belongs to the ABC transporter superfamily.</text>
</comment>
<dbReference type="InterPro" id="IPR050683">
    <property type="entry name" value="Bact_Polysacc_Export_ATP-bd"/>
</dbReference>
<dbReference type="Proteomes" id="UP000307510">
    <property type="component" value="Unassembled WGS sequence"/>
</dbReference>
<dbReference type="EMBL" id="VASG01000007">
    <property type="protein sequence ID" value="TLP70960.1"/>
    <property type="molecule type" value="Genomic_DNA"/>
</dbReference>
<sequence length="454" mass="50067">MHDAPAAELIRCSALSKSFRQYSKPSDRLLDDLSHAWPRWLGGRPRNSANEFHALRGIDLTLNAGEAVAIIGRNGSGKSTLLQLIAGTLSPGSGTVQVRGRVCAMLELGVGFNPEFTGVENVRLYAAVLGMSGEEIEQRLPSIIAFAEIGDFVDQPVKTYSSGMYVRLAFAVLAHSDPELLIVDEALSVGDAAFQAKCMHWFRGFQEAGGSLLLVSHDVSTVRAICSRAIYLESGRIKAEGPCGEVTDLYLHDIHQTQNQVLAQPAAYSEGTAPNCQVTDAAYLARCQAFEQRWISRRQGTGDSRVRLVELLNASGEPSELFQFDAPAIIRIHVECLRSTAVSVNYKVRDRHLVSVIGADFLIAEQPLLTMQPGEIHCIEYRTRLPLMHGDYSLRLSITEPVDKHAQAVFHDIVEVALPFKVLPADRGWIYTQSYLPNQVSVRQWQDQTQLENA</sequence>
<dbReference type="PANTHER" id="PTHR46743">
    <property type="entry name" value="TEICHOIC ACIDS EXPORT ATP-BINDING PROTEIN TAGH"/>
    <property type="match status" value="1"/>
</dbReference>
<reference evidence="7" key="2">
    <citation type="submission" date="2019-06" db="EMBL/GenBank/DDBJ databases">
        <title>AzeR, a transcriptional regulator that responds to azelaic acid in Pseudomonas nitroreducens.</title>
        <authorList>
            <person name="Bez C."/>
            <person name="Javvadi S.G."/>
            <person name="Bertani I."/>
            <person name="Devescovi G."/>
            <person name="Studholme D.J."/>
            <person name="Geller A."/>
            <person name="Levy A."/>
            <person name="Venturi V."/>
        </authorList>
    </citation>
    <scope>NUCLEOTIDE SEQUENCE [LARGE SCALE GENOMIC DNA]</scope>
    <source>
        <strain evidence="7">DSM 9128</strain>
    </source>
</reference>
<dbReference type="InterPro" id="IPR027417">
    <property type="entry name" value="P-loop_NTPase"/>
</dbReference>
<dbReference type="InterPro" id="IPR015860">
    <property type="entry name" value="ABC_transpr_TagH-like"/>
</dbReference>
<dbReference type="Pfam" id="PF14524">
    <property type="entry name" value="Wzt_C"/>
    <property type="match status" value="1"/>
</dbReference>
<gene>
    <name evidence="6" type="ORF">FEA48_24325</name>
</gene>
<dbReference type="Gene3D" id="2.70.50.60">
    <property type="entry name" value="abc- transporter (atp binding component) like domain"/>
    <property type="match status" value="1"/>
</dbReference>
<dbReference type="GO" id="GO:0016020">
    <property type="term" value="C:membrane"/>
    <property type="evidence" value="ECO:0007669"/>
    <property type="project" value="InterPro"/>
</dbReference>
<dbReference type="PANTHER" id="PTHR46743:SF2">
    <property type="entry name" value="TEICHOIC ACIDS EXPORT ATP-BINDING PROTEIN TAGH"/>
    <property type="match status" value="1"/>
</dbReference>
<dbReference type="PROSITE" id="PS50893">
    <property type="entry name" value="ABC_TRANSPORTER_2"/>
    <property type="match status" value="1"/>
</dbReference>
<dbReference type="GO" id="GO:0140359">
    <property type="term" value="F:ABC-type transporter activity"/>
    <property type="evidence" value="ECO:0007669"/>
    <property type="project" value="InterPro"/>
</dbReference>
<dbReference type="SMART" id="SM00382">
    <property type="entry name" value="AAA"/>
    <property type="match status" value="1"/>
</dbReference>
<accession>A0A5R8ZXF1</accession>
<dbReference type="CDD" id="cd03220">
    <property type="entry name" value="ABC_KpsT_Wzt"/>
    <property type="match status" value="1"/>
</dbReference>
<dbReference type="GO" id="GO:0005524">
    <property type="term" value="F:ATP binding"/>
    <property type="evidence" value="ECO:0007669"/>
    <property type="project" value="UniProtKB-KW"/>
</dbReference>
<dbReference type="RefSeq" id="WP_138216094.1">
    <property type="nucleotide sequence ID" value="NZ_VASG01000007.1"/>
</dbReference>
<evidence type="ECO:0000259" key="5">
    <source>
        <dbReference type="PROSITE" id="PS50893"/>
    </source>
</evidence>
<dbReference type="GO" id="GO:0016887">
    <property type="term" value="F:ATP hydrolysis activity"/>
    <property type="evidence" value="ECO:0007669"/>
    <property type="project" value="InterPro"/>
</dbReference>
<comment type="caution">
    <text evidence="6">The sequence shown here is derived from an EMBL/GenBank/DDBJ whole genome shotgun (WGS) entry which is preliminary data.</text>
</comment>
<organism evidence="6 7">
    <name type="scientific">Pseudomonas nitroreducens</name>
    <dbReference type="NCBI Taxonomy" id="46680"/>
    <lineage>
        <taxon>Bacteria</taxon>
        <taxon>Pseudomonadati</taxon>
        <taxon>Pseudomonadota</taxon>
        <taxon>Gammaproteobacteria</taxon>
        <taxon>Pseudomonadales</taxon>
        <taxon>Pseudomonadaceae</taxon>
        <taxon>Pseudomonas</taxon>
    </lineage>
</organism>
<evidence type="ECO:0000313" key="6">
    <source>
        <dbReference type="EMBL" id="TLP70960.1"/>
    </source>
</evidence>
<evidence type="ECO:0000256" key="1">
    <source>
        <dbReference type="ARBA" id="ARBA00005417"/>
    </source>
</evidence>
<dbReference type="InterPro" id="IPR003439">
    <property type="entry name" value="ABC_transporter-like_ATP-bd"/>
</dbReference>
<keyword evidence="4 6" id="KW-0067">ATP-binding</keyword>
<dbReference type="Gene3D" id="3.40.50.300">
    <property type="entry name" value="P-loop containing nucleotide triphosphate hydrolases"/>
    <property type="match status" value="1"/>
</dbReference>
<evidence type="ECO:0000313" key="7">
    <source>
        <dbReference type="Proteomes" id="UP000307510"/>
    </source>
</evidence>
<evidence type="ECO:0000256" key="2">
    <source>
        <dbReference type="ARBA" id="ARBA00022448"/>
    </source>
</evidence>
<protein>
    <submittedName>
        <fullName evidence="6">ABC transporter ATP-binding protein</fullName>
    </submittedName>
</protein>
<dbReference type="InterPro" id="IPR029439">
    <property type="entry name" value="Wzt_C"/>
</dbReference>
<dbReference type="SUPFAM" id="SSF52540">
    <property type="entry name" value="P-loop containing nucleoside triphosphate hydrolases"/>
    <property type="match status" value="1"/>
</dbReference>
<dbReference type="Pfam" id="PF00005">
    <property type="entry name" value="ABC_tran"/>
    <property type="match status" value="1"/>
</dbReference>
<keyword evidence="3" id="KW-0547">Nucleotide-binding</keyword>
<reference evidence="6 7" key="1">
    <citation type="submission" date="2019-05" db="EMBL/GenBank/DDBJ databases">
        <authorList>
            <person name="Moore K."/>
            <person name="O'Neill P."/>
            <person name="Farbos A."/>
            <person name="Studholme D.J."/>
        </authorList>
    </citation>
    <scope>NUCLEOTIDE SEQUENCE [LARGE SCALE GENOMIC DNA]</scope>
    <source>
        <strain evidence="6 7">DSM 9128</strain>
    </source>
</reference>
<dbReference type="InterPro" id="IPR003593">
    <property type="entry name" value="AAA+_ATPase"/>
</dbReference>
<name>A0A5R8ZXF1_PSENT</name>
<evidence type="ECO:0000256" key="3">
    <source>
        <dbReference type="ARBA" id="ARBA00022741"/>
    </source>
</evidence>